<dbReference type="Gene3D" id="3.30.930.10">
    <property type="entry name" value="Bira Bifunctional Protein, Domain 2"/>
    <property type="match status" value="1"/>
</dbReference>
<dbReference type="EMBL" id="LCRM01000080">
    <property type="protein sequence ID" value="KKW34044.1"/>
    <property type="molecule type" value="Genomic_DNA"/>
</dbReference>
<evidence type="ECO:0000313" key="1">
    <source>
        <dbReference type="EMBL" id="KKW34044.1"/>
    </source>
</evidence>
<dbReference type="Proteomes" id="UP000034290">
    <property type="component" value="Unassembled WGS sequence"/>
</dbReference>
<sequence length="258" mass="28388">MFRLKDTQHQNTAEFLSSAIRIAEYYGFSSLEEAGKLPRLKEVVLVNPVEKRKIPSAAECESGMVFARRDERALVSAAKRCLSSLRDTGSRLLGRQSPSASRERSNVPSVVLELHVVGSSGAVAEALLIVVADAIAAEAGIKQRVLSINSIGSTDSSNRFVRDIGIYLRKHIESISPTLRPRVGDDPLGVLIQLIERGHPATPRAPQSMEYLTEDERRKFWNLLEYLEDMADSKAIAEAKKKGGPMITHAELKARLGL</sequence>
<protein>
    <submittedName>
        <fullName evidence="1">Histidine-tRNA ligase</fullName>
    </submittedName>
</protein>
<dbReference type="SUPFAM" id="SSF55681">
    <property type="entry name" value="Class II aaRS and biotin synthetases"/>
    <property type="match status" value="1"/>
</dbReference>
<dbReference type="GO" id="GO:0016874">
    <property type="term" value="F:ligase activity"/>
    <property type="evidence" value="ECO:0007669"/>
    <property type="project" value="UniProtKB-KW"/>
</dbReference>
<reference evidence="1 2" key="1">
    <citation type="journal article" date="2015" name="Nature">
        <title>rRNA introns, odd ribosomes, and small enigmatic genomes across a large radiation of phyla.</title>
        <authorList>
            <person name="Brown C.T."/>
            <person name="Hug L.A."/>
            <person name="Thomas B.C."/>
            <person name="Sharon I."/>
            <person name="Castelle C.J."/>
            <person name="Singh A."/>
            <person name="Wilkins M.J."/>
            <person name="Williams K.H."/>
            <person name="Banfield J.F."/>
        </authorList>
    </citation>
    <scope>NUCLEOTIDE SEQUENCE [LARGE SCALE GENOMIC DNA]</scope>
</reference>
<proteinExistence type="predicted"/>
<accession>A0A0G2AMY2</accession>
<name>A0A0G2AMY2_9BACT</name>
<gene>
    <name evidence="1" type="ORF">UY81_C0080G0006</name>
</gene>
<evidence type="ECO:0000313" key="2">
    <source>
        <dbReference type="Proteomes" id="UP000034290"/>
    </source>
</evidence>
<organism evidence="1 2">
    <name type="scientific">Candidatus Giovannonibacteria bacterium GW2011_GWA2_53_7</name>
    <dbReference type="NCBI Taxonomy" id="1618650"/>
    <lineage>
        <taxon>Bacteria</taxon>
        <taxon>Candidatus Giovannoniibacteriota</taxon>
    </lineage>
</organism>
<dbReference type="AlphaFoldDB" id="A0A0G2AMY2"/>
<comment type="caution">
    <text evidence="1">The sequence shown here is derived from an EMBL/GenBank/DDBJ whole genome shotgun (WGS) entry which is preliminary data.</text>
</comment>
<dbReference type="InterPro" id="IPR045864">
    <property type="entry name" value="aa-tRNA-synth_II/BPL/LPL"/>
</dbReference>
<keyword evidence="1" id="KW-0436">Ligase</keyword>